<reference evidence="2 3" key="1">
    <citation type="submission" date="2015-02" db="EMBL/GenBank/DDBJ databases">
        <title>Draft genome sequence of Lactobacillus collinoides CUPV2371 isolated from a natural cider, the first genome sequence of a strain of this species.</title>
        <authorList>
            <person name="Puertas A.I."/>
            <person name="Spano G."/>
            <person name="Capozzi V."/>
            <person name="Lamontanara A."/>
            <person name="Orru L."/>
            <person name="Duenas M.T."/>
        </authorList>
    </citation>
    <scope>NUCLEOTIDE SEQUENCE [LARGE SCALE GENOMIC DNA]</scope>
    <source>
        <strain evidence="2 3">237</strain>
    </source>
</reference>
<dbReference type="EMBL" id="JYDC01000063">
    <property type="protein sequence ID" value="KZL38739.1"/>
    <property type="molecule type" value="Genomic_DNA"/>
</dbReference>
<dbReference type="OrthoDB" id="2320192at2"/>
<organism evidence="2 3">
    <name type="scientific">Secundilactobacillus collinoides</name>
    <name type="common">Lactobacillus collinoides</name>
    <dbReference type="NCBI Taxonomy" id="33960"/>
    <lineage>
        <taxon>Bacteria</taxon>
        <taxon>Bacillati</taxon>
        <taxon>Bacillota</taxon>
        <taxon>Bacilli</taxon>
        <taxon>Lactobacillales</taxon>
        <taxon>Lactobacillaceae</taxon>
        <taxon>Secundilactobacillus</taxon>
    </lineage>
</organism>
<accession>A0A166GDP0</accession>
<feature type="compositionally biased region" description="Basic and acidic residues" evidence="1">
    <location>
        <begin position="30"/>
        <end position="44"/>
    </location>
</feature>
<sequence>MAKMEFNKQNRNVPKQTKPVEETIISRPNKTFDIKDMEKDETSKHPVGRPRKNKTYGTIRLQKNNVNRINSIQNSLGYITQDDLISALLDKTERELSNEQKIMFEMYMKTYQNRSSKRS</sequence>
<evidence type="ECO:0000313" key="2">
    <source>
        <dbReference type="EMBL" id="KZL38739.1"/>
    </source>
</evidence>
<keyword evidence="3" id="KW-1185">Reference proteome</keyword>
<name>A0A166GDP0_SECCO</name>
<dbReference type="PATRIC" id="fig|33960.6.peg.3010"/>
<proteinExistence type="predicted"/>
<evidence type="ECO:0000256" key="1">
    <source>
        <dbReference type="SAM" id="MobiDB-lite"/>
    </source>
</evidence>
<protein>
    <recommendedName>
        <fullName evidence="4">Replication-associated protein RepC</fullName>
    </recommendedName>
</protein>
<gene>
    <name evidence="2" type="ORF">TY91_11840</name>
</gene>
<dbReference type="AlphaFoldDB" id="A0A166GDP0"/>
<feature type="region of interest" description="Disordered" evidence="1">
    <location>
        <begin position="1"/>
        <end position="56"/>
    </location>
</feature>
<evidence type="ECO:0008006" key="4">
    <source>
        <dbReference type="Google" id="ProtNLM"/>
    </source>
</evidence>
<comment type="caution">
    <text evidence="2">The sequence shown here is derived from an EMBL/GenBank/DDBJ whole genome shotgun (WGS) entry which is preliminary data.</text>
</comment>
<dbReference type="RefSeq" id="WP_063285581.1">
    <property type="nucleotide sequence ID" value="NZ_JYDC01000063.1"/>
</dbReference>
<evidence type="ECO:0000313" key="3">
    <source>
        <dbReference type="Proteomes" id="UP000076480"/>
    </source>
</evidence>
<dbReference type="Proteomes" id="UP000076480">
    <property type="component" value="Unassembled WGS sequence"/>
</dbReference>